<dbReference type="InterPro" id="IPR002347">
    <property type="entry name" value="SDR_fam"/>
</dbReference>
<evidence type="ECO:0000256" key="2">
    <source>
        <dbReference type="ARBA" id="ARBA00022857"/>
    </source>
</evidence>
<comment type="similarity">
    <text evidence="1">Belongs to the short-chain dehydrogenases/reductases (SDR) family.</text>
</comment>
<dbReference type="eggNOG" id="KOG1207">
    <property type="taxonomic scope" value="Eukaryota"/>
</dbReference>
<dbReference type="Pfam" id="PF13561">
    <property type="entry name" value="adh_short_C2"/>
    <property type="match status" value="2"/>
</dbReference>
<dbReference type="GO" id="GO:0006633">
    <property type="term" value="P:fatty acid biosynthetic process"/>
    <property type="evidence" value="ECO:0007669"/>
    <property type="project" value="TreeGrafter"/>
</dbReference>
<name>M7SCF2_EUTLA</name>
<dbReference type="PRINTS" id="PR00081">
    <property type="entry name" value="GDHRDH"/>
</dbReference>
<keyword evidence="5" id="KW-1185">Reference proteome</keyword>
<proteinExistence type="inferred from homology"/>
<protein>
    <submittedName>
        <fullName evidence="4">Putative short chain dehydrogenase protein</fullName>
    </submittedName>
</protein>
<dbReference type="Gene3D" id="3.40.50.720">
    <property type="entry name" value="NAD(P)-binding Rossmann-like Domain"/>
    <property type="match status" value="1"/>
</dbReference>
<dbReference type="GO" id="GO:0016616">
    <property type="term" value="F:oxidoreductase activity, acting on the CH-OH group of donors, NAD or NADP as acceptor"/>
    <property type="evidence" value="ECO:0007669"/>
    <property type="project" value="TreeGrafter"/>
</dbReference>
<evidence type="ECO:0000313" key="5">
    <source>
        <dbReference type="Proteomes" id="UP000012174"/>
    </source>
</evidence>
<dbReference type="AlphaFoldDB" id="M7SCF2"/>
<dbReference type="CDD" id="cd05233">
    <property type="entry name" value="SDR_c"/>
    <property type="match status" value="1"/>
</dbReference>
<dbReference type="SUPFAM" id="SSF51735">
    <property type="entry name" value="NAD(P)-binding Rossmann-fold domains"/>
    <property type="match status" value="1"/>
</dbReference>
<dbReference type="PANTHER" id="PTHR42760">
    <property type="entry name" value="SHORT-CHAIN DEHYDROGENASES/REDUCTASES FAMILY MEMBER"/>
    <property type="match status" value="1"/>
</dbReference>
<organism evidence="4 5">
    <name type="scientific">Eutypa lata (strain UCR-EL1)</name>
    <name type="common">Grapevine dieback disease fungus</name>
    <name type="synonym">Eutypa armeniacae</name>
    <dbReference type="NCBI Taxonomy" id="1287681"/>
    <lineage>
        <taxon>Eukaryota</taxon>
        <taxon>Fungi</taxon>
        <taxon>Dikarya</taxon>
        <taxon>Ascomycota</taxon>
        <taxon>Pezizomycotina</taxon>
        <taxon>Sordariomycetes</taxon>
        <taxon>Xylariomycetidae</taxon>
        <taxon>Xylariales</taxon>
        <taxon>Diatrypaceae</taxon>
        <taxon>Eutypa</taxon>
    </lineage>
</organism>
<accession>M7SCF2</accession>
<dbReference type="EMBL" id="KB707529">
    <property type="protein sequence ID" value="EMR61863.1"/>
    <property type="molecule type" value="Genomic_DNA"/>
</dbReference>
<dbReference type="GO" id="GO:0048038">
    <property type="term" value="F:quinone binding"/>
    <property type="evidence" value="ECO:0007669"/>
    <property type="project" value="TreeGrafter"/>
</dbReference>
<dbReference type="Proteomes" id="UP000012174">
    <property type="component" value="Unassembled WGS sequence"/>
</dbReference>
<reference evidence="5" key="1">
    <citation type="journal article" date="2013" name="Genome Announc.">
        <title>Draft genome sequence of the grapevine dieback fungus Eutypa lata UCR-EL1.</title>
        <authorList>
            <person name="Blanco-Ulate B."/>
            <person name="Rolshausen P.E."/>
            <person name="Cantu D."/>
        </authorList>
    </citation>
    <scope>NUCLEOTIDE SEQUENCE [LARGE SCALE GENOMIC DNA]</scope>
    <source>
        <strain evidence="5">UCR-EL1</strain>
    </source>
</reference>
<sequence>MALTSRLAIIAGGLGGLGSATGKLLRAQGARLALLYAPFEENKKLDLLLKGYGQTEFPGGEIRTYACDITSPTSVQGAFASITSDLGGPVGSGSNASTAFPSILVNSAGYVSLSPMEDTPPEESARHLDINILGPMLCSQAFARLYMTAAAAAAAGGAAAAATSSSSSPPNPGGATIAPPGRIVSVSSQAAHAALWHHGIYCASKAGLEALTRSMASEWGPRGITANTVSPTVAWTELGQKAWGAPGVAEAFLKQVPTGRFVMPEEVAETIAFLCRDGSGMVNGADIRIDGGFTIR</sequence>
<gene>
    <name evidence="4" type="ORF">UCREL1_11212</name>
</gene>
<dbReference type="HOGENOM" id="CLU_010194_1_2_1"/>
<dbReference type="KEGG" id="ela:UCREL1_11212"/>
<evidence type="ECO:0000313" key="4">
    <source>
        <dbReference type="EMBL" id="EMR61863.1"/>
    </source>
</evidence>
<evidence type="ECO:0000256" key="1">
    <source>
        <dbReference type="ARBA" id="ARBA00006484"/>
    </source>
</evidence>
<feature type="region of interest" description="Disordered" evidence="3">
    <location>
        <begin position="161"/>
        <end position="180"/>
    </location>
</feature>
<dbReference type="OrthoDB" id="47007at2759"/>
<dbReference type="InterPro" id="IPR020904">
    <property type="entry name" value="Sc_DH/Rdtase_CS"/>
</dbReference>
<dbReference type="OMA" id="VFGPMLC"/>
<keyword evidence="2" id="KW-0521">NADP</keyword>
<dbReference type="PROSITE" id="PS00061">
    <property type="entry name" value="ADH_SHORT"/>
    <property type="match status" value="1"/>
</dbReference>
<dbReference type="PRINTS" id="PR00080">
    <property type="entry name" value="SDRFAMILY"/>
</dbReference>
<dbReference type="InterPro" id="IPR036291">
    <property type="entry name" value="NAD(P)-bd_dom_sf"/>
</dbReference>
<feature type="compositionally biased region" description="Low complexity" evidence="3">
    <location>
        <begin position="161"/>
        <end position="176"/>
    </location>
</feature>
<evidence type="ECO:0000256" key="3">
    <source>
        <dbReference type="SAM" id="MobiDB-lite"/>
    </source>
</evidence>
<dbReference type="PANTHER" id="PTHR42760:SF122">
    <property type="entry name" value="NAD(P)-BINDING PROTEIN"/>
    <property type="match status" value="1"/>
</dbReference>